<keyword evidence="4" id="KW-1185">Reference proteome</keyword>
<dbReference type="PROSITE" id="PS51257">
    <property type="entry name" value="PROKAR_LIPOPROTEIN"/>
    <property type="match status" value="1"/>
</dbReference>
<keyword evidence="2" id="KW-0732">Signal</keyword>
<evidence type="ECO:0000313" key="3">
    <source>
        <dbReference type="EMBL" id="WUI80997.1"/>
    </source>
</evidence>
<reference evidence="3 4" key="1">
    <citation type="submission" date="2022-10" db="EMBL/GenBank/DDBJ databases">
        <title>The complete genomes of actinobacterial strains from the NBC collection.</title>
        <authorList>
            <person name="Joergensen T.S."/>
            <person name="Alvarez Arevalo M."/>
            <person name="Sterndorff E.B."/>
            <person name="Faurdal D."/>
            <person name="Vuksanovic O."/>
            <person name="Mourched A.-S."/>
            <person name="Charusanti P."/>
            <person name="Shaw S."/>
            <person name="Blin K."/>
            <person name="Weber T."/>
        </authorList>
    </citation>
    <scope>NUCLEOTIDE SEQUENCE [LARGE SCALE GENOMIC DNA]</scope>
    <source>
        <strain evidence="3 4">NBC_00396</strain>
    </source>
</reference>
<evidence type="ECO:0008006" key="5">
    <source>
        <dbReference type="Google" id="ProtNLM"/>
    </source>
</evidence>
<accession>A0ABZ1PBK8</accession>
<protein>
    <recommendedName>
        <fullName evidence="5">Lipoprotein</fullName>
    </recommendedName>
</protein>
<organism evidence="3 4">
    <name type="scientific">Micromonospora zamorensis</name>
    <dbReference type="NCBI Taxonomy" id="709883"/>
    <lineage>
        <taxon>Bacteria</taxon>
        <taxon>Bacillati</taxon>
        <taxon>Actinomycetota</taxon>
        <taxon>Actinomycetes</taxon>
        <taxon>Micromonosporales</taxon>
        <taxon>Micromonosporaceae</taxon>
        <taxon>Micromonospora</taxon>
    </lineage>
</organism>
<dbReference type="EMBL" id="CP107941">
    <property type="protein sequence ID" value="WUI80997.1"/>
    <property type="molecule type" value="Genomic_DNA"/>
</dbReference>
<feature type="region of interest" description="Disordered" evidence="1">
    <location>
        <begin position="21"/>
        <end position="51"/>
    </location>
</feature>
<name>A0ABZ1PBK8_9ACTN</name>
<evidence type="ECO:0000256" key="2">
    <source>
        <dbReference type="SAM" id="SignalP"/>
    </source>
</evidence>
<evidence type="ECO:0000256" key="1">
    <source>
        <dbReference type="SAM" id="MobiDB-lite"/>
    </source>
</evidence>
<sequence length="192" mass="20541">MRAITSFVVVALALGLAGCTSKTPASQPQGGIDGETRPTAGPIKSNGSSIPENLTDADYAEALRLTSNCMAKSNVELVNRGLNPVNGHEAILTYRSASVPGDKVFEIARVCRATHLDAVEAGFREQHPALMAPELMKAISKCLTDKGISLTGQEKNSQDLTDVVPKNRRLDLLDCVHDNGRKMYPALPITFP</sequence>
<evidence type="ECO:0000313" key="4">
    <source>
        <dbReference type="Proteomes" id="UP001346877"/>
    </source>
</evidence>
<dbReference type="RefSeq" id="WP_328367583.1">
    <property type="nucleotide sequence ID" value="NZ_CP107936.1"/>
</dbReference>
<feature type="chain" id="PRO_5045860054" description="Lipoprotein" evidence="2">
    <location>
        <begin position="26"/>
        <end position="192"/>
    </location>
</feature>
<proteinExistence type="predicted"/>
<gene>
    <name evidence="3" type="ORF">OG375_24180</name>
</gene>
<dbReference type="Proteomes" id="UP001346877">
    <property type="component" value="Chromosome"/>
</dbReference>
<feature type="signal peptide" evidence="2">
    <location>
        <begin position="1"/>
        <end position="25"/>
    </location>
</feature>